<dbReference type="EMBL" id="JAGHQL010000047">
    <property type="protein sequence ID" value="KAH0542726.1"/>
    <property type="molecule type" value="Genomic_DNA"/>
</dbReference>
<comment type="caution">
    <text evidence="1">The sequence shown here is derived from an EMBL/GenBank/DDBJ whole genome shotgun (WGS) entry which is preliminary data.</text>
</comment>
<dbReference type="AlphaFoldDB" id="A0A9P8I8R5"/>
<name>A0A9P8I8R5_9PEZI</name>
<organism evidence="1 2">
    <name type="scientific">Glutinoglossum americanum</name>
    <dbReference type="NCBI Taxonomy" id="1670608"/>
    <lineage>
        <taxon>Eukaryota</taxon>
        <taxon>Fungi</taxon>
        <taxon>Dikarya</taxon>
        <taxon>Ascomycota</taxon>
        <taxon>Pezizomycotina</taxon>
        <taxon>Geoglossomycetes</taxon>
        <taxon>Geoglossales</taxon>
        <taxon>Geoglossaceae</taxon>
        <taxon>Glutinoglossum</taxon>
    </lineage>
</organism>
<protein>
    <submittedName>
        <fullName evidence="1">Uncharacterized protein</fullName>
    </submittedName>
</protein>
<accession>A0A9P8I8R5</accession>
<proteinExistence type="predicted"/>
<gene>
    <name evidence="1" type="ORF">FGG08_002865</name>
</gene>
<evidence type="ECO:0000313" key="1">
    <source>
        <dbReference type="EMBL" id="KAH0542726.1"/>
    </source>
</evidence>
<evidence type="ECO:0000313" key="2">
    <source>
        <dbReference type="Proteomes" id="UP000698800"/>
    </source>
</evidence>
<keyword evidence="2" id="KW-1185">Reference proteome</keyword>
<reference evidence="1" key="1">
    <citation type="submission" date="2021-03" db="EMBL/GenBank/DDBJ databases">
        <title>Comparative genomics and phylogenomic investigation of the class Geoglossomycetes provide insights into ecological specialization and systematics.</title>
        <authorList>
            <person name="Melie T."/>
            <person name="Pirro S."/>
            <person name="Miller A.N."/>
            <person name="Quandt A."/>
        </authorList>
    </citation>
    <scope>NUCLEOTIDE SEQUENCE</scope>
    <source>
        <strain evidence="1">GBOQ0MN5Z8</strain>
    </source>
</reference>
<sequence length="239" mass="26695">MSRSGRMFSLTLALLRKVEQQGPSNMRVPLHAFDEPELPIVNEVVKCASFFVLSTLRASDVLMNELLDRATQAEKGPVDLGTEEGTFRILRTAWDRGCPLLYWMLALQRLADGVARLTIAIDNGLILASFLTSEEEPHRRIHRIAMEMARKYGVILARESCKVEERRATLRELEQKYPIEGLGSAAAIEALKAIVGEWCLPGENLSEGLPEESAEEEASLVESSLLEYLLNSRFFSDSA</sequence>
<dbReference type="Proteomes" id="UP000698800">
    <property type="component" value="Unassembled WGS sequence"/>
</dbReference>